<feature type="compositionally biased region" description="Polar residues" evidence="1">
    <location>
        <begin position="142"/>
        <end position="156"/>
    </location>
</feature>
<dbReference type="RefSeq" id="XP_058975155.1">
    <property type="nucleotide sequence ID" value="XM_059119172.1"/>
</dbReference>
<proteinExistence type="predicted"/>
<evidence type="ECO:0000256" key="1">
    <source>
        <dbReference type="SAM" id="MobiDB-lite"/>
    </source>
</evidence>
<feature type="region of interest" description="Disordered" evidence="1">
    <location>
        <begin position="74"/>
        <end position="191"/>
    </location>
</feature>
<keyword evidence="2" id="KW-1185">Reference proteome</keyword>
<dbReference type="Proteomes" id="UP001652621">
    <property type="component" value="Unplaced"/>
</dbReference>
<reference evidence="3" key="1">
    <citation type="submission" date="2025-08" db="UniProtKB">
        <authorList>
            <consortium name="RefSeq"/>
        </authorList>
    </citation>
    <scope>IDENTIFICATION</scope>
    <source>
        <strain evidence="3">Aabys</strain>
        <tissue evidence="3">Whole body</tissue>
    </source>
</reference>
<organism evidence="2 3">
    <name type="scientific">Musca domestica</name>
    <name type="common">House fly</name>
    <dbReference type="NCBI Taxonomy" id="7370"/>
    <lineage>
        <taxon>Eukaryota</taxon>
        <taxon>Metazoa</taxon>
        <taxon>Ecdysozoa</taxon>
        <taxon>Arthropoda</taxon>
        <taxon>Hexapoda</taxon>
        <taxon>Insecta</taxon>
        <taxon>Pterygota</taxon>
        <taxon>Neoptera</taxon>
        <taxon>Endopterygota</taxon>
        <taxon>Diptera</taxon>
        <taxon>Brachycera</taxon>
        <taxon>Muscomorpha</taxon>
        <taxon>Muscoidea</taxon>
        <taxon>Muscidae</taxon>
        <taxon>Musca</taxon>
    </lineage>
</organism>
<feature type="compositionally biased region" description="Low complexity" evidence="1">
    <location>
        <begin position="92"/>
        <end position="106"/>
    </location>
</feature>
<dbReference type="GeneID" id="131801098"/>
<protein>
    <submittedName>
        <fullName evidence="3">Uncharacterized protein LOC131801098</fullName>
    </submittedName>
</protein>
<accession>A0ABM3UNQ7</accession>
<sequence>MKTKAAQKQGGDWPITKVCEVRLNRLTPQVILQIMRELKAQPYPRPNEVSRALEILRSRGITAELAAPEVVYISSDDDLNTPPRPVRERSSRPSTPSPVVSPQSEQGIRRGTTPHDDWSWLLASPVPAKPNGLPITPGRGMQANSPSGPSLGSTIVGSPGSDVAHLQQILEGSPKPEYPRPLAVPEAVEGTGDKPRLKSVVVIPKAAEKRVEFVGARALSPDTDRELQPHLEAALALHKPGNQYKRVVEVRGKRLRILVGRKGNVTVIPRGQEDPTPGKGKV</sequence>
<evidence type="ECO:0000313" key="2">
    <source>
        <dbReference type="Proteomes" id="UP001652621"/>
    </source>
</evidence>
<gene>
    <name evidence="3" type="primary">LOC131801098</name>
</gene>
<name>A0ABM3UNQ7_MUSDO</name>
<evidence type="ECO:0000313" key="3">
    <source>
        <dbReference type="RefSeq" id="XP_058975155.1"/>
    </source>
</evidence>